<feature type="region of interest" description="Disordered" evidence="9">
    <location>
        <begin position="532"/>
        <end position="608"/>
    </location>
</feature>
<evidence type="ECO:0008006" key="14">
    <source>
        <dbReference type="Google" id="ProtNLM"/>
    </source>
</evidence>
<keyword evidence="4" id="KW-0805">Transcription regulation</keyword>
<dbReference type="Pfam" id="PF00320">
    <property type="entry name" value="GATA"/>
    <property type="match status" value="1"/>
</dbReference>
<dbReference type="PANTHER" id="PTHR47172:SF24">
    <property type="entry name" value="GATA ZINC FINGER DOMAIN-CONTAINING PROTEIN 14-RELATED"/>
    <property type="match status" value="1"/>
</dbReference>
<evidence type="ECO:0000313" key="12">
    <source>
        <dbReference type="EMBL" id="GBF97254.1"/>
    </source>
</evidence>
<feature type="compositionally biased region" description="Basic and acidic residues" evidence="9">
    <location>
        <begin position="574"/>
        <end position="586"/>
    </location>
</feature>
<protein>
    <recommendedName>
        <fullName evidence="14">GATA-type domain-containing protein</fullName>
    </recommendedName>
</protein>
<proteinExistence type="inferred from homology"/>
<keyword evidence="13" id="KW-1185">Reference proteome</keyword>
<dbReference type="CDD" id="cd00202">
    <property type="entry name" value="ZnF_GATA"/>
    <property type="match status" value="1"/>
</dbReference>
<dbReference type="PROSITE" id="PS50114">
    <property type="entry name" value="GATA_ZN_FINGER_2"/>
    <property type="match status" value="1"/>
</dbReference>
<evidence type="ECO:0000259" key="11">
    <source>
        <dbReference type="PROSITE" id="PS51038"/>
    </source>
</evidence>
<evidence type="ECO:0000256" key="5">
    <source>
        <dbReference type="ARBA" id="ARBA00023163"/>
    </source>
</evidence>
<evidence type="ECO:0000256" key="9">
    <source>
        <dbReference type="SAM" id="MobiDB-lite"/>
    </source>
</evidence>
<keyword evidence="5" id="KW-0804">Transcription</keyword>
<dbReference type="Gene3D" id="3.30.50.10">
    <property type="entry name" value="Erythroid Transcription Factor GATA-1, subunit A"/>
    <property type="match status" value="1"/>
</dbReference>
<comment type="similarity">
    <text evidence="6">Belongs to the type IV zinc-finger family. Class B subfamily.</text>
</comment>
<dbReference type="GO" id="GO:0003682">
    <property type="term" value="F:chromatin binding"/>
    <property type="evidence" value="ECO:0007669"/>
    <property type="project" value="InterPro"/>
</dbReference>
<dbReference type="GO" id="GO:0008270">
    <property type="term" value="F:zinc ion binding"/>
    <property type="evidence" value="ECO:0007669"/>
    <property type="project" value="UniProtKB-KW"/>
</dbReference>
<dbReference type="OrthoDB" id="541196at2759"/>
<evidence type="ECO:0000313" key="13">
    <source>
        <dbReference type="Proteomes" id="UP000247498"/>
    </source>
</evidence>
<dbReference type="SUPFAM" id="SSF57716">
    <property type="entry name" value="Glucocorticoid receptor-like (DNA-binding domain)"/>
    <property type="match status" value="1"/>
</dbReference>
<evidence type="ECO:0000256" key="8">
    <source>
        <dbReference type="PROSITE-ProRule" id="PRU00094"/>
    </source>
</evidence>
<dbReference type="SMART" id="SM00401">
    <property type="entry name" value="ZnF_GATA"/>
    <property type="match status" value="1"/>
</dbReference>
<dbReference type="EMBL" id="BDRX01000095">
    <property type="protein sequence ID" value="GBF97254.1"/>
    <property type="molecule type" value="Genomic_DNA"/>
</dbReference>
<feature type="compositionally biased region" description="Low complexity" evidence="9">
    <location>
        <begin position="589"/>
        <end position="598"/>
    </location>
</feature>
<comment type="function">
    <text evidence="7">Transcriptional regulator that specifically binds 5'-GATA-3' or 5'-GAT-3' motifs within gene promoters.</text>
</comment>
<feature type="domain" description="GATA-type" evidence="10">
    <location>
        <begin position="238"/>
        <end position="274"/>
    </location>
</feature>
<evidence type="ECO:0000259" key="10">
    <source>
        <dbReference type="PROSITE" id="PS50114"/>
    </source>
</evidence>
<keyword evidence="3" id="KW-0862">Zinc</keyword>
<reference evidence="12 13" key="1">
    <citation type="journal article" date="2018" name="Sci. Rep.">
        <title>Raphidocelis subcapitata (=Pseudokirchneriella subcapitata) provides an insight into genome evolution and environmental adaptations in the Sphaeropleales.</title>
        <authorList>
            <person name="Suzuki S."/>
            <person name="Yamaguchi H."/>
            <person name="Nakajima N."/>
            <person name="Kawachi M."/>
        </authorList>
    </citation>
    <scope>NUCLEOTIDE SEQUENCE [LARGE SCALE GENOMIC DNA]</scope>
    <source>
        <strain evidence="12 13">NIES-35</strain>
    </source>
</reference>
<evidence type="ECO:0000256" key="7">
    <source>
        <dbReference type="ARBA" id="ARBA00037539"/>
    </source>
</evidence>
<organism evidence="12 13">
    <name type="scientific">Raphidocelis subcapitata</name>
    <dbReference type="NCBI Taxonomy" id="307507"/>
    <lineage>
        <taxon>Eukaryota</taxon>
        <taxon>Viridiplantae</taxon>
        <taxon>Chlorophyta</taxon>
        <taxon>core chlorophytes</taxon>
        <taxon>Chlorophyceae</taxon>
        <taxon>CS clade</taxon>
        <taxon>Sphaeropleales</taxon>
        <taxon>Selenastraceae</taxon>
        <taxon>Raphidocelis</taxon>
    </lineage>
</organism>
<sequence length="621" mass="63661">MDAAQNLTFAWLGEALPSPDGSLMYYTAFDFCGVNYTIGEFVFLTPENPEAPLYLARVISAFEDARQTGGDRLCIEVQWYERRANMPAHLQEGMHEREVAEWLQTDTNLVGCIERKARVLRARSYEEAVAQLDPADADGEWLFCRGVLDTENMDYRTYEEVDADPGFMYDPRTGQVLRAAALGGGPSLSGARGAQSGGARASPAASKRGRRRGGSSAAPLTWDRAAAAAAALSGGLLPRPGTLCFECGSKQTPQWREGPAGARTLCNACGMRYQRSQGKCITRPKFGGEFSGGYGAAASPQRKRPASARGGRGGGAGAAAGGGGGKRARGGGKRAREPWEGESDDDYNPSVERGSGGRGARGYYGAAASDADGYDYGYGGEEDEDAGAAASDAAAAYFSAGVPLLPAAGAGPFAPPPPPPAAAPLTAGELRALAARAAALAPELAAVAAGLEGVADGAVEALPPEQRAALAALKAAVEAGLSEVKAADAAVAAVSQVLAQKQALAERAHGEAAAAAARFKDAVTAILGAGGGGEGGEAQAAAAGEAGQGAQQQQQQPEQQPEQQQQPGQPGQPEQEHDGEQQRQDQDQEQQQAAADEAAVIKAESGPVVPLAAAEVPAAAS</sequence>
<evidence type="ECO:0000256" key="1">
    <source>
        <dbReference type="ARBA" id="ARBA00022723"/>
    </source>
</evidence>
<dbReference type="GO" id="GO:0006355">
    <property type="term" value="P:regulation of DNA-templated transcription"/>
    <property type="evidence" value="ECO:0007669"/>
    <property type="project" value="InterPro"/>
</dbReference>
<feature type="compositionally biased region" description="Low complexity" evidence="9">
    <location>
        <begin position="188"/>
        <end position="206"/>
    </location>
</feature>
<feature type="compositionally biased region" description="Gly residues" evidence="9">
    <location>
        <begin position="310"/>
        <end position="325"/>
    </location>
</feature>
<dbReference type="Gene3D" id="2.30.30.490">
    <property type="match status" value="1"/>
</dbReference>
<keyword evidence="2 8" id="KW-0863">Zinc-finger</keyword>
<dbReference type="STRING" id="307507.A0A2V0PBL7"/>
<dbReference type="InterPro" id="IPR001025">
    <property type="entry name" value="BAH_dom"/>
</dbReference>
<gene>
    <name evidence="12" type="ORF">Rsub_09945</name>
</gene>
<dbReference type="InParanoid" id="A0A2V0PBL7"/>
<name>A0A2V0PBL7_9CHLO</name>
<feature type="region of interest" description="Disordered" evidence="9">
    <location>
        <begin position="187"/>
        <end position="219"/>
    </location>
</feature>
<evidence type="ECO:0000256" key="6">
    <source>
        <dbReference type="ARBA" id="ARBA00024019"/>
    </source>
</evidence>
<evidence type="ECO:0000256" key="2">
    <source>
        <dbReference type="ARBA" id="ARBA00022771"/>
    </source>
</evidence>
<feature type="region of interest" description="Disordered" evidence="9">
    <location>
        <begin position="292"/>
        <end position="362"/>
    </location>
</feature>
<comment type="caution">
    <text evidence="12">The sequence shown here is derived from an EMBL/GenBank/DDBJ whole genome shotgun (WGS) entry which is preliminary data.</text>
</comment>
<dbReference type="AlphaFoldDB" id="A0A2V0PBL7"/>
<dbReference type="InterPro" id="IPR013088">
    <property type="entry name" value="Znf_NHR/GATA"/>
</dbReference>
<keyword evidence="1" id="KW-0479">Metal-binding</keyword>
<dbReference type="GO" id="GO:0043565">
    <property type="term" value="F:sequence-specific DNA binding"/>
    <property type="evidence" value="ECO:0007669"/>
    <property type="project" value="InterPro"/>
</dbReference>
<feature type="compositionally biased region" description="Low complexity" evidence="9">
    <location>
        <begin position="537"/>
        <end position="573"/>
    </location>
</feature>
<evidence type="ECO:0000256" key="3">
    <source>
        <dbReference type="ARBA" id="ARBA00022833"/>
    </source>
</evidence>
<evidence type="ECO:0000256" key="4">
    <source>
        <dbReference type="ARBA" id="ARBA00023015"/>
    </source>
</evidence>
<dbReference type="PROSITE" id="PS51038">
    <property type="entry name" value="BAH"/>
    <property type="match status" value="1"/>
</dbReference>
<dbReference type="InterPro" id="IPR043151">
    <property type="entry name" value="BAH_sf"/>
</dbReference>
<dbReference type="InterPro" id="IPR000679">
    <property type="entry name" value="Znf_GATA"/>
</dbReference>
<dbReference type="PROSITE" id="PS00344">
    <property type="entry name" value="GATA_ZN_FINGER_1"/>
    <property type="match status" value="1"/>
</dbReference>
<feature type="domain" description="BAH" evidence="11">
    <location>
        <begin position="34"/>
        <end position="159"/>
    </location>
</feature>
<dbReference type="Proteomes" id="UP000247498">
    <property type="component" value="Unassembled WGS sequence"/>
</dbReference>
<dbReference type="PANTHER" id="PTHR47172">
    <property type="entry name" value="OS01G0976800 PROTEIN"/>
    <property type="match status" value="1"/>
</dbReference>
<accession>A0A2V0PBL7</accession>